<proteinExistence type="predicted"/>
<evidence type="ECO:0000256" key="1">
    <source>
        <dbReference type="SAM" id="MobiDB-lite"/>
    </source>
</evidence>
<protein>
    <submittedName>
        <fullName evidence="2">Uncharacterized protein</fullName>
    </submittedName>
</protein>
<accession>A0A0G4HJQ7</accession>
<evidence type="ECO:0000313" key="2">
    <source>
        <dbReference type="EMBL" id="CEM44424.1"/>
    </source>
</evidence>
<feature type="region of interest" description="Disordered" evidence="1">
    <location>
        <begin position="187"/>
        <end position="260"/>
    </location>
</feature>
<feature type="compositionally biased region" description="Low complexity" evidence="1">
    <location>
        <begin position="198"/>
        <end position="224"/>
    </location>
</feature>
<feature type="region of interest" description="Disordered" evidence="1">
    <location>
        <begin position="1"/>
        <end position="72"/>
    </location>
</feature>
<dbReference type="AlphaFoldDB" id="A0A0G4HJQ7"/>
<feature type="compositionally biased region" description="Polar residues" evidence="1">
    <location>
        <begin position="90"/>
        <end position="112"/>
    </location>
</feature>
<reference evidence="2" key="1">
    <citation type="submission" date="2014-11" db="EMBL/GenBank/DDBJ databases">
        <authorList>
            <person name="Otto D Thomas"/>
            <person name="Naeem Raeece"/>
        </authorList>
    </citation>
    <scope>NUCLEOTIDE SEQUENCE</scope>
</reference>
<dbReference type="VEuPathDB" id="CryptoDB:Cvel_7161"/>
<sequence length="636" mass="68730">MRRSSAAPVRFAPSAGGRDSLAGDFDNGFGDGFSLAGGQRRGSVGWQETEEGGGRKRRASTVGGPMVTHDRRRSSVLTDLALPQRRLSTVFPTEPPSQGTPRSSRRMSTTNADGAVARRNARRRSSVANEMVSMISFSIRGSDQLVAQTIVETSDGRNSGLASACPSFGVQRRRASTIGSGVAVSVEGRRSAEARPCSTNSSSTSSLSVSDSSNSSSSSQSDSPSDTKDRSTSKISTRQGGVTPLHVHRRSSTERLSGKQMNRLQEMRKSFALDAEGAARTRRRFSNFTLGFRRMSQQAGSAPIPLVAQMRRSSVQQTAWSVSAANRGTPFDREKWRPQIFTLLMEIDRFRANASDRLKSLLPQKRALVFDWSAKLSQREVALSFHQLTSRYWLEECSALKDRGVSPSGWPAAPEIPHATGVFELLPLPHSQMLSVVMAALSRKWPGQDFLKSSLQIPDEFPVSVAVLADQLVKFHQSAKRESVDGSVRGLQKGLYGNPLLGGGQRHSGSSAGRRASSLISHFQGDLLLAENGKRRSTFKFLSDGSDAPMPWAGARRSSVTGARSVVKSPLPGTDFRRSSVARPPDSETDGRRRSSMTSYFNGGGPTFQVGGFRRSSAVGVPPSSLGFDVGAATWR</sequence>
<feature type="region of interest" description="Disordered" evidence="1">
    <location>
        <begin position="496"/>
        <end position="515"/>
    </location>
</feature>
<gene>
    <name evidence="2" type="ORF">Cvel_7161</name>
</gene>
<dbReference type="EMBL" id="CDMZ01002926">
    <property type="protein sequence ID" value="CEM44424.1"/>
    <property type="molecule type" value="Genomic_DNA"/>
</dbReference>
<organism evidence="2">
    <name type="scientific">Chromera velia CCMP2878</name>
    <dbReference type="NCBI Taxonomy" id="1169474"/>
    <lineage>
        <taxon>Eukaryota</taxon>
        <taxon>Sar</taxon>
        <taxon>Alveolata</taxon>
        <taxon>Colpodellida</taxon>
        <taxon>Chromeraceae</taxon>
        <taxon>Chromera</taxon>
    </lineage>
</organism>
<feature type="region of interest" description="Disordered" evidence="1">
    <location>
        <begin position="551"/>
        <end position="603"/>
    </location>
</feature>
<name>A0A0G4HJQ7_9ALVE</name>
<feature type="region of interest" description="Disordered" evidence="1">
    <location>
        <begin position="90"/>
        <end position="126"/>
    </location>
</feature>